<evidence type="ECO:0000256" key="1">
    <source>
        <dbReference type="PIRSR" id="PIRSR601310-1"/>
    </source>
</evidence>
<name>A0AAQ0HGN7_PARVE</name>
<dbReference type="GO" id="GO:0009117">
    <property type="term" value="P:nucleotide metabolic process"/>
    <property type="evidence" value="ECO:0007669"/>
    <property type="project" value="TreeGrafter"/>
</dbReference>
<evidence type="ECO:0000313" key="5">
    <source>
        <dbReference type="EMBL" id="REG45994.1"/>
    </source>
</evidence>
<proteinExistence type="predicted"/>
<dbReference type="AlphaFoldDB" id="A0AAQ0HGN7"/>
<reference evidence="5 6" key="1">
    <citation type="submission" date="2018-08" db="EMBL/GenBank/DDBJ databases">
        <title>Genomic Encyclopedia of Archaeal and Bacterial Type Strains, Phase II (KMG-II): from individual species to whole genera.</title>
        <authorList>
            <person name="Goeker M."/>
        </authorList>
    </citation>
    <scope>NUCLEOTIDE SEQUENCE [LARGE SCALE GENOMIC DNA]</scope>
    <source>
        <strain evidence="5 6">DSM 582</strain>
    </source>
</reference>
<organism evidence="5 6">
    <name type="scientific">Paracoccus versutus</name>
    <name type="common">Thiobacillus versutus</name>
    <dbReference type="NCBI Taxonomy" id="34007"/>
    <lineage>
        <taxon>Bacteria</taxon>
        <taxon>Pseudomonadati</taxon>
        <taxon>Pseudomonadota</taxon>
        <taxon>Alphaproteobacteria</taxon>
        <taxon>Rhodobacterales</taxon>
        <taxon>Paracoccaceae</taxon>
        <taxon>Paracoccus</taxon>
    </lineage>
</organism>
<evidence type="ECO:0000313" key="6">
    <source>
        <dbReference type="Proteomes" id="UP000256794"/>
    </source>
</evidence>
<dbReference type="EMBL" id="QUMX01000017">
    <property type="protein sequence ID" value="REG45994.1"/>
    <property type="molecule type" value="Genomic_DNA"/>
</dbReference>
<dbReference type="Pfam" id="PF01230">
    <property type="entry name" value="HIT"/>
    <property type="match status" value="1"/>
</dbReference>
<dbReference type="PANTHER" id="PTHR46648:SF1">
    <property type="entry name" value="ADENOSINE 5'-MONOPHOSPHORAMIDASE HNT1"/>
    <property type="match status" value="1"/>
</dbReference>
<feature type="short sequence motif" description="Histidine triad motif" evidence="2 3">
    <location>
        <begin position="64"/>
        <end position="68"/>
    </location>
</feature>
<evidence type="ECO:0000256" key="3">
    <source>
        <dbReference type="PROSITE-ProRule" id="PRU00464"/>
    </source>
</evidence>
<sequence length="113" mass="12873">MDIGPIRPGHLQIIPIEHYETFDELPPDIATDIMRLAQRLARILKALFDVERFAFAFTGGDVVHAHAHLVPLVEKDDITSRRYIPEEKVTYRELPHPGDAALQRIAADIARRL</sequence>
<feature type="active site" description="Tele-AMP-histidine intermediate" evidence="1">
    <location>
        <position position="66"/>
    </location>
</feature>
<dbReference type="Proteomes" id="UP000256794">
    <property type="component" value="Unassembled WGS sequence"/>
</dbReference>
<accession>A0AAQ0HGN7</accession>
<comment type="caution">
    <text evidence="5">The sequence shown here is derived from an EMBL/GenBank/DDBJ whole genome shotgun (WGS) entry which is preliminary data.</text>
</comment>
<evidence type="ECO:0000256" key="2">
    <source>
        <dbReference type="PIRSR" id="PIRSR601310-3"/>
    </source>
</evidence>
<protein>
    <submittedName>
        <fullName evidence="5">Histidine triad (HIT) family protein</fullName>
    </submittedName>
</protein>
<evidence type="ECO:0000259" key="4">
    <source>
        <dbReference type="PROSITE" id="PS51084"/>
    </source>
</evidence>
<gene>
    <name evidence="5" type="ORF">ATH84_101713</name>
</gene>
<feature type="domain" description="HIT" evidence="4">
    <location>
        <begin position="1"/>
        <end position="80"/>
    </location>
</feature>
<keyword evidence="6" id="KW-1185">Reference proteome</keyword>
<dbReference type="RefSeq" id="WP_084196924.1">
    <property type="nucleotide sequence ID" value="NZ_CP035287.1"/>
</dbReference>
<dbReference type="GO" id="GO:0003824">
    <property type="term" value="F:catalytic activity"/>
    <property type="evidence" value="ECO:0007669"/>
    <property type="project" value="InterPro"/>
</dbReference>
<dbReference type="SUPFAM" id="SSF54197">
    <property type="entry name" value="HIT-like"/>
    <property type="match status" value="1"/>
</dbReference>
<dbReference type="PROSITE" id="PS51084">
    <property type="entry name" value="HIT_2"/>
    <property type="match status" value="1"/>
</dbReference>
<dbReference type="PANTHER" id="PTHR46648">
    <property type="entry name" value="HIT FAMILY PROTEIN 1"/>
    <property type="match status" value="1"/>
</dbReference>
<dbReference type="Gene3D" id="3.30.428.10">
    <property type="entry name" value="HIT-like"/>
    <property type="match status" value="1"/>
</dbReference>
<dbReference type="InterPro" id="IPR011146">
    <property type="entry name" value="HIT-like"/>
</dbReference>
<dbReference type="InterPro" id="IPR036265">
    <property type="entry name" value="HIT-like_sf"/>
</dbReference>
<dbReference type="InterPro" id="IPR001310">
    <property type="entry name" value="Histidine_triad_HIT"/>
</dbReference>